<sequence length="301" mass="33025">MIGITGASGYLGGRILRSVAAQRPAGQPLIAMTRRLANAAELKRFADDVRQADFAAPETLDLAFRGIDTLLIVSVEGRDEERIRLHRNALQAALARGVRRILYTSFFDVDPNSPSSVARVHRMMEADLMSSDVDWVMLRDGPYADNFAKRVAEAARQDGIFRMAAGEARLPLIGRADLAEAAAAAVLSDRSQVAWRLSGAELLGCAELCAAFSETFGLSVRYEAISDDEQATDLQRQGLRTDLIERRIAYGRAIREGYMTSLTDDFQDLVGRQPMRIRDLLPTLDLGAVRQGVPTNEVKAS</sequence>
<dbReference type="Gene3D" id="3.40.50.720">
    <property type="entry name" value="NAD(P)-binding Rossmann-like Domain"/>
    <property type="match status" value="1"/>
</dbReference>
<dbReference type="PANTHER" id="PTHR47129">
    <property type="entry name" value="QUINONE OXIDOREDUCTASE 2"/>
    <property type="match status" value="1"/>
</dbReference>
<name>A0A176YJW6_9BRAD</name>
<dbReference type="GeneID" id="32582308"/>
<feature type="domain" description="NAD(P)-binding" evidence="1">
    <location>
        <begin position="6"/>
        <end position="186"/>
    </location>
</feature>
<dbReference type="EMBL" id="LSEF01000123">
    <property type="protein sequence ID" value="OAF06269.1"/>
    <property type="molecule type" value="Genomic_DNA"/>
</dbReference>
<dbReference type="RefSeq" id="WP_063682184.1">
    <property type="nucleotide sequence ID" value="NZ_LSEF01000123.1"/>
</dbReference>
<dbReference type="Proteomes" id="UP000077173">
    <property type="component" value="Unassembled WGS sequence"/>
</dbReference>
<gene>
    <name evidence="2" type="ORF">AXW67_32445</name>
</gene>
<reference evidence="2 3" key="1">
    <citation type="submission" date="2016-02" db="EMBL/GenBank/DDBJ databases">
        <title>Draft genome sequence of the strain BR 10247T Bradyrhizobium neotropicale isolated from nodules of Centrolobium paraense.</title>
        <authorList>
            <person name="Simoes-Araujo J.L."/>
            <person name="Barauna A.C."/>
            <person name="Silva K."/>
            <person name="Zilli J.E."/>
        </authorList>
    </citation>
    <scope>NUCLEOTIDE SEQUENCE [LARGE SCALE GENOMIC DNA]</scope>
    <source>
        <strain evidence="2 3">BR 10247</strain>
    </source>
</reference>
<dbReference type="AlphaFoldDB" id="A0A176YJW6"/>
<dbReference type="InterPro" id="IPR016040">
    <property type="entry name" value="NAD(P)-bd_dom"/>
</dbReference>
<organism evidence="2 3">
    <name type="scientific">Bradyrhizobium neotropicale</name>
    <dbReference type="NCBI Taxonomy" id="1497615"/>
    <lineage>
        <taxon>Bacteria</taxon>
        <taxon>Pseudomonadati</taxon>
        <taxon>Pseudomonadota</taxon>
        <taxon>Alphaproteobacteria</taxon>
        <taxon>Hyphomicrobiales</taxon>
        <taxon>Nitrobacteraceae</taxon>
        <taxon>Bradyrhizobium</taxon>
    </lineage>
</organism>
<evidence type="ECO:0000313" key="3">
    <source>
        <dbReference type="Proteomes" id="UP000077173"/>
    </source>
</evidence>
<dbReference type="InterPro" id="IPR036291">
    <property type="entry name" value="NAD(P)-bd_dom_sf"/>
</dbReference>
<evidence type="ECO:0000259" key="1">
    <source>
        <dbReference type="Pfam" id="PF13460"/>
    </source>
</evidence>
<comment type="caution">
    <text evidence="2">The sequence shown here is derived from an EMBL/GenBank/DDBJ whole genome shotgun (WGS) entry which is preliminary data.</text>
</comment>
<proteinExistence type="predicted"/>
<dbReference type="SUPFAM" id="SSF51735">
    <property type="entry name" value="NAD(P)-binding Rossmann-fold domains"/>
    <property type="match status" value="1"/>
</dbReference>
<dbReference type="Gene3D" id="3.90.25.10">
    <property type="entry name" value="UDP-galactose 4-epimerase, domain 1"/>
    <property type="match status" value="1"/>
</dbReference>
<dbReference type="InterPro" id="IPR052718">
    <property type="entry name" value="NmrA-type_oxidoreductase"/>
</dbReference>
<protein>
    <recommendedName>
        <fullName evidence="1">NAD(P)-binding domain-containing protein</fullName>
    </recommendedName>
</protein>
<keyword evidence="3" id="KW-1185">Reference proteome</keyword>
<dbReference type="PANTHER" id="PTHR47129:SF1">
    <property type="entry name" value="NMRA-LIKE DOMAIN-CONTAINING PROTEIN"/>
    <property type="match status" value="1"/>
</dbReference>
<accession>A0A176YJW6</accession>
<dbReference type="Pfam" id="PF13460">
    <property type="entry name" value="NAD_binding_10"/>
    <property type="match status" value="1"/>
</dbReference>
<evidence type="ECO:0000313" key="2">
    <source>
        <dbReference type="EMBL" id="OAF06269.1"/>
    </source>
</evidence>